<gene>
    <name evidence="2" type="ORF">LMG27198_39140</name>
</gene>
<feature type="compositionally biased region" description="Polar residues" evidence="1">
    <location>
        <begin position="226"/>
        <end position="237"/>
    </location>
</feature>
<evidence type="ECO:0000313" key="2">
    <source>
        <dbReference type="EMBL" id="GLI94922.1"/>
    </source>
</evidence>
<feature type="region of interest" description="Disordered" evidence="1">
    <location>
        <begin position="166"/>
        <end position="185"/>
    </location>
</feature>
<name>A0A9W6GXQ7_9HYPH</name>
<evidence type="ECO:0000256" key="1">
    <source>
        <dbReference type="SAM" id="MobiDB-lite"/>
    </source>
</evidence>
<dbReference type="Proteomes" id="UP001144323">
    <property type="component" value="Unassembled WGS sequence"/>
</dbReference>
<comment type="caution">
    <text evidence="2">The sequence shown here is derived from an EMBL/GenBank/DDBJ whole genome shotgun (WGS) entry which is preliminary data.</text>
</comment>
<proteinExistence type="predicted"/>
<evidence type="ECO:0000313" key="3">
    <source>
        <dbReference type="Proteomes" id="UP001144323"/>
    </source>
</evidence>
<organism evidence="2 3">
    <name type="scientific">Methylocystis echinoides</name>
    <dbReference type="NCBI Taxonomy" id="29468"/>
    <lineage>
        <taxon>Bacteria</taxon>
        <taxon>Pseudomonadati</taxon>
        <taxon>Pseudomonadota</taxon>
        <taxon>Alphaproteobacteria</taxon>
        <taxon>Hyphomicrobiales</taxon>
        <taxon>Methylocystaceae</taxon>
        <taxon>Methylocystis</taxon>
    </lineage>
</organism>
<sequence length="271" mass="27573">MNAVEIRKTQNSVRKSPRIVPRGHCVLRMASFVALIAPLAGCSVAPGAINDEAFDIRARAEPPRSVAASASGDVADPALVAKAAALARLGAEGGAAREDADQAMLLRAQALAFAGRVPPTTASNPPALPATAALPPVTFRREAIARPGEMEARMAPEEVMARLKALSSVAPSRSDDDTVVAPTPQETLRRLKELAAQMKPGPSKDNSPNGGVAPAPAKSGEVAKVASQTPETQSARPASSASANLFAAAGVGLRAGGDFRTPGASASVVAR</sequence>
<dbReference type="AlphaFoldDB" id="A0A9W6GXQ7"/>
<keyword evidence="3" id="KW-1185">Reference proteome</keyword>
<accession>A0A9W6GXQ7</accession>
<feature type="region of interest" description="Disordered" evidence="1">
    <location>
        <begin position="198"/>
        <end position="241"/>
    </location>
</feature>
<reference evidence="2" key="1">
    <citation type="journal article" date="2023" name="Int. J. Syst. Evol. Microbiol.">
        <title>Methylocystis iwaonis sp. nov., a type II methane-oxidizing bacterium from surface soil of a rice paddy field in Japan, and emended description of the genus Methylocystis (ex Whittenbury et al. 1970) Bowman et al. 1993.</title>
        <authorList>
            <person name="Kaise H."/>
            <person name="Sawadogo J.B."/>
            <person name="Alam M.S."/>
            <person name="Ueno C."/>
            <person name="Dianou D."/>
            <person name="Shinjo R."/>
            <person name="Asakawa S."/>
        </authorList>
    </citation>
    <scope>NUCLEOTIDE SEQUENCE</scope>
    <source>
        <strain evidence="2">LMG27198</strain>
    </source>
</reference>
<protein>
    <submittedName>
        <fullName evidence="2">Uncharacterized protein</fullName>
    </submittedName>
</protein>
<dbReference type="EMBL" id="BSEC01000001">
    <property type="protein sequence ID" value="GLI94922.1"/>
    <property type="molecule type" value="Genomic_DNA"/>
</dbReference>